<dbReference type="Gene3D" id="3.90.180.10">
    <property type="entry name" value="Medium-chain alcohol dehydrogenases, catalytic domain"/>
    <property type="match status" value="1"/>
</dbReference>
<dbReference type="EMBL" id="PGOL01003808">
    <property type="protein sequence ID" value="PKI39501.1"/>
    <property type="molecule type" value="Genomic_DNA"/>
</dbReference>
<dbReference type="Proteomes" id="UP000233551">
    <property type="component" value="Unassembled WGS sequence"/>
</dbReference>
<organism evidence="1 2">
    <name type="scientific">Punica granatum</name>
    <name type="common">Pomegranate</name>
    <dbReference type="NCBI Taxonomy" id="22663"/>
    <lineage>
        <taxon>Eukaryota</taxon>
        <taxon>Viridiplantae</taxon>
        <taxon>Streptophyta</taxon>
        <taxon>Embryophyta</taxon>
        <taxon>Tracheophyta</taxon>
        <taxon>Spermatophyta</taxon>
        <taxon>Magnoliopsida</taxon>
        <taxon>eudicotyledons</taxon>
        <taxon>Gunneridae</taxon>
        <taxon>Pentapetalae</taxon>
        <taxon>rosids</taxon>
        <taxon>malvids</taxon>
        <taxon>Myrtales</taxon>
        <taxon>Lythraceae</taxon>
        <taxon>Punica</taxon>
    </lineage>
</organism>
<accession>A0A2I0I6A9</accession>
<reference evidence="1 2" key="1">
    <citation type="submission" date="2017-11" db="EMBL/GenBank/DDBJ databases">
        <title>De-novo sequencing of pomegranate (Punica granatum L.) genome.</title>
        <authorList>
            <person name="Akparov Z."/>
            <person name="Amiraslanov A."/>
            <person name="Hajiyeva S."/>
            <person name="Abbasov M."/>
            <person name="Kaur K."/>
            <person name="Hamwieh A."/>
            <person name="Solovyev V."/>
            <person name="Salamov A."/>
            <person name="Braich B."/>
            <person name="Kosarev P."/>
            <person name="Mahmoud A."/>
            <person name="Hajiyev E."/>
            <person name="Babayeva S."/>
            <person name="Izzatullayeva V."/>
            <person name="Mammadov A."/>
            <person name="Mammadov A."/>
            <person name="Sharifova S."/>
            <person name="Ojaghi J."/>
            <person name="Eynullazada K."/>
            <person name="Bayramov B."/>
            <person name="Abdulazimova A."/>
            <person name="Shahmuradov I."/>
        </authorList>
    </citation>
    <scope>NUCLEOTIDE SEQUENCE [LARGE SCALE GENOMIC DNA]</scope>
    <source>
        <strain evidence="2">cv. AG2017</strain>
        <tissue evidence="1">Leaf</tissue>
    </source>
</reference>
<proteinExistence type="predicted"/>
<evidence type="ECO:0000313" key="2">
    <source>
        <dbReference type="Proteomes" id="UP000233551"/>
    </source>
</evidence>
<dbReference type="AlphaFoldDB" id="A0A2I0I6A9"/>
<evidence type="ECO:0000313" key="1">
    <source>
        <dbReference type="EMBL" id="PKI39501.1"/>
    </source>
</evidence>
<dbReference type="Gene3D" id="3.40.50.720">
    <property type="entry name" value="NAD(P)-binding Rossmann-like Domain"/>
    <property type="match status" value="1"/>
</dbReference>
<keyword evidence="2" id="KW-1185">Reference proteome</keyword>
<name>A0A2I0I6A9_PUNGR</name>
<gene>
    <name evidence="1" type="ORF">CRG98_040110</name>
</gene>
<comment type="caution">
    <text evidence="1">The sequence shown here is derived from an EMBL/GenBank/DDBJ whole genome shotgun (WGS) entry which is preliminary data.</text>
</comment>
<protein>
    <submittedName>
        <fullName evidence="1">Uncharacterized protein</fullName>
    </submittedName>
</protein>
<sequence length="75" mass="8645">MEGFFMDTYFDRFEDFVKDMERYVKEGKIRSKHGINHGIESFIDSLGSIFSSSNIGKCFLDPLDKISSDLINHST</sequence>